<dbReference type="SUPFAM" id="SSF49313">
    <property type="entry name" value="Cadherin-like"/>
    <property type="match status" value="1"/>
</dbReference>
<evidence type="ECO:0000256" key="7">
    <source>
        <dbReference type="SAM" id="MobiDB-lite"/>
    </source>
</evidence>
<feature type="compositionally biased region" description="Polar residues" evidence="7">
    <location>
        <begin position="159"/>
        <end position="179"/>
    </location>
</feature>
<dbReference type="CDD" id="cd11304">
    <property type="entry name" value="Cadherin_repeat"/>
    <property type="match status" value="1"/>
</dbReference>
<protein>
    <submittedName>
        <fullName evidence="9">CAD13 protein</fullName>
    </submittedName>
</protein>
<keyword evidence="4 6" id="KW-0106">Calcium</keyword>
<keyword evidence="2" id="KW-0165">Cleavage on pair of basic residues</keyword>
<name>A0ABS2XQI1_POLSP</name>
<evidence type="ECO:0000256" key="1">
    <source>
        <dbReference type="ARBA" id="ARBA00004370"/>
    </source>
</evidence>
<evidence type="ECO:0000256" key="2">
    <source>
        <dbReference type="ARBA" id="ARBA00022685"/>
    </source>
</evidence>
<gene>
    <name evidence="9" type="primary">Cdh13</name>
    <name evidence="9" type="ORF">GTO93_0006602</name>
</gene>
<comment type="caution">
    <text evidence="9">The sequence shown here is derived from an EMBL/GenBank/DDBJ whole genome shotgun (WGS) entry which is preliminary data.</text>
</comment>
<comment type="subcellular location">
    <subcellularLocation>
        <location evidence="1">Membrane</location>
    </subcellularLocation>
</comment>
<evidence type="ECO:0000256" key="3">
    <source>
        <dbReference type="ARBA" id="ARBA00022737"/>
    </source>
</evidence>
<dbReference type="Gene3D" id="2.60.40.60">
    <property type="entry name" value="Cadherins"/>
    <property type="match status" value="1"/>
</dbReference>
<feature type="non-terminal residue" evidence="9">
    <location>
        <position position="1"/>
    </location>
</feature>
<feature type="region of interest" description="Disordered" evidence="7">
    <location>
        <begin position="159"/>
        <end position="180"/>
    </location>
</feature>
<dbReference type="Pfam" id="PF00028">
    <property type="entry name" value="Cadherin"/>
    <property type="match status" value="1"/>
</dbReference>
<dbReference type="PANTHER" id="PTHR24027:SF80">
    <property type="entry name" value="CADHERIN-13"/>
    <property type="match status" value="1"/>
</dbReference>
<reference evidence="9" key="1">
    <citation type="journal article" date="2021" name="Cell">
        <title>Tracing the genetic footprints of vertebrate landing in non-teleost ray-finned fishes.</title>
        <authorList>
            <person name="Bi X."/>
            <person name="Wang K."/>
            <person name="Yang L."/>
            <person name="Pan H."/>
            <person name="Jiang H."/>
            <person name="Wei Q."/>
            <person name="Fang M."/>
            <person name="Yu H."/>
            <person name="Zhu C."/>
            <person name="Cai Y."/>
            <person name="He Y."/>
            <person name="Gan X."/>
            <person name="Zeng H."/>
            <person name="Yu D."/>
            <person name="Zhu Y."/>
            <person name="Jiang H."/>
            <person name="Qiu Q."/>
            <person name="Yang H."/>
            <person name="Zhang Y.E."/>
            <person name="Wang W."/>
            <person name="Zhu M."/>
            <person name="He S."/>
            <person name="Zhang G."/>
        </authorList>
    </citation>
    <scope>NUCLEOTIDE SEQUENCE</scope>
    <source>
        <strain evidence="9">Pddl_001</strain>
    </source>
</reference>
<dbReference type="Proteomes" id="UP001166093">
    <property type="component" value="Unassembled WGS sequence"/>
</dbReference>
<feature type="domain" description="Cadherin" evidence="8">
    <location>
        <begin position="1"/>
        <end position="62"/>
    </location>
</feature>
<evidence type="ECO:0000313" key="10">
    <source>
        <dbReference type="Proteomes" id="UP001166093"/>
    </source>
</evidence>
<evidence type="ECO:0000313" key="9">
    <source>
        <dbReference type="EMBL" id="MBN3276579.1"/>
    </source>
</evidence>
<dbReference type="PROSITE" id="PS50268">
    <property type="entry name" value="CADHERIN_2"/>
    <property type="match status" value="1"/>
</dbReference>
<proteinExistence type="predicted"/>
<keyword evidence="10" id="KW-1185">Reference proteome</keyword>
<dbReference type="InterPro" id="IPR015919">
    <property type="entry name" value="Cadherin-like_sf"/>
</dbReference>
<evidence type="ECO:0000256" key="4">
    <source>
        <dbReference type="ARBA" id="ARBA00022837"/>
    </source>
</evidence>
<keyword evidence="3" id="KW-0677">Repeat</keyword>
<dbReference type="PANTHER" id="PTHR24027">
    <property type="entry name" value="CADHERIN-23"/>
    <property type="match status" value="1"/>
</dbReference>
<dbReference type="EMBL" id="JAAWVQ010061003">
    <property type="protein sequence ID" value="MBN3276579.1"/>
    <property type="molecule type" value="Genomic_DNA"/>
</dbReference>
<dbReference type="InterPro" id="IPR002126">
    <property type="entry name" value="Cadherin-like_dom"/>
</dbReference>
<dbReference type="InterPro" id="IPR039808">
    <property type="entry name" value="Cadherin"/>
</dbReference>
<accession>A0ABS2XQI1</accession>
<evidence type="ECO:0000256" key="5">
    <source>
        <dbReference type="ARBA" id="ARBA00023136"/>
    </source>
</evidence>
<feature type="non-terminal residue" evidence="9">
    <location>
        <position position="201"/>
    </location>
</feature>
<sequence>MRMTAYDADDPNTDNAVLRYNIVKQTPDKPSPNMFYIDPEKGDIVTVVSPALLDRETFLYTLFCRRCREFVCARRETKPLNIALQSSYPPKVLRRRNYFICKHKVLYAQLLSVSSDHHSQQYPPEPPTSPCRLGKRRLKHASSRTRSCQSIIFHTADPQQGRQTYSAGGQHRSGGSTAEPQVPFQAQGLLICGEPWSLLPT</sequence>
<evidence type="ECO:0000259" key="8">
    <source>
        <dbReference type="PROSITE" id="PS50268"/>
    </source>
</evidence>
<organism evidence="9 10">
    <name type="scientific">Polyodon spathula</name>
    <name type="common">North American paddlefish</name>
    <name type="synonym">Squalus spathula</name>
    <dbReference type="NCBI Taxonomy" id="7913"/>
    <lineage>
        <taxon>Eukaryota</taxon>
        <taxon>Metazoa</taxon>
        <taxon>Chordata</taxon>
        <taxon>Craniata</taxon>
        <taxon>Vertebrata</taxon>
        <taxon>Euteleostomi</taxon>
        <taxon>Actinopterygii</taxon>
        <taxon>Chondrostei</taxon>
        <taxon>Acipenseriformes</taxon>
        <taxon>Polyodontidae</taxon>
        <taxon>Polyodon</taxon>
    </lineage>
</organism>
<keyword evidence="5" id="KW-0472">Membrane</keyword>
<evidence type="ECO:0000256" key="6">
    <source>
        <dbReference type="PROSITE-ProRule" id="PRU00043"/>
    </source>
</evidence>